<dbReference type="GO" id="GO:0017004">
    <property type="term" value="P:cytochrome complex assembly"/>
    <property type="evidence" value="ECO:0007669"/>
    <property type="project" value="UniProtKB-KW"/>
</dbReference>
<dbReference type="PANTHER" id="PTHR42852">
    <property type="entry name" value="THIOL:DISULFIDE INTERCHANGE PROTEIN DSBE"/>
    <property type="match status" value="1"/>
</dbReference>
<evidence type="ECO:0000313" key="6">
    <source>
        <dbReference type="EMBL" id="XBH02858.1"/>
    </source>
</evidence>
<dbReference type="PANTHER" id="PTHR42852:SF6">
    <property type="entry name" value="THIOL:DISULFIDE INTERCHANGE PROTEIN DSBE"/>
    <property type="match status" value="1"/>
</dbReference>
<dbReference type="AlphaFoldDB" id="A0AAU7CBQ8"/>
<evidence type="ECO:0000256" key="4">
    <source>
        <dbReference type="ARBA" id="ARBA00023284"/>
    </source>
</evidence>
<accession>A0AAU7CBQ8</accession>
<dbReference type="Gene3D" id="3.40.30.10">
    <property type="entry name" value="Glutaredoxin"/>
    <property type="match status" value="1"/>
</dbReference>
<evidence type="ECO:0000256" key="1">
    <source>
        <dbReference type="ARBA" id="ARBA00004196"/>
    </source>
</evidence>
<gene>
    <name evidence="6" type="ORF">V5E97_31780</name>
</gene>
<dbReference type="SUPFAM" id="SSF52833">
    <property type="entry name" value="Thioredoxin-like"/>
    <property type="match status" value="1"/>
</dbReference>
<comment type="subcellular location">
    <subcellularLocation>
        <location evidence="1">Cell envelope</location>
    </subcellularLocation>
</comment>
<dbReference type="EMBL" id="CP155447">
    <property type="protein sequence ID" value="XBH02858.1"/>
    <property type="molecule type" value="Genomic_DNA"/>
</dbReference>
<sequence>MRSLVILSGVLLLCTPGEIYACGHVEYKDTQLREEAREVVSQYAKDFDEYIKTLRQSKTSEQRDRANEKRPKPVPNAARLVSWAERNPKDSVGVDLLVTVVSHSRFTGDAQKAANILSRDHLDLHGVQFRDAAFQVILWPMPVAEKWLRAYLDKSPNRQTRAMACLELALYKKWLLERAILEMDADWIDRLEKNFGKGSTDYLKELDADRLKRDAIALLDRVVDEFGDVEWSGARMTDLARPHHFQLSKLAIFKAAPEIEADDLDGVPFRLTQYRGKVVVLSFWATWCGPCMAMVPHERTMVKRFEGKPFALLGINGDHDSATAKRAVREHQINWRSWWNASAKDEPISKTWNVHGWPTIYVIDHKGIIRYENLKGRVLEEAVEQLLQEVEAGAKDE</sequence>
<dbReference type="Pfam" id="PF00578">
    <property type="entry name" value="AhpC-TSA"/>
    <property type="match status" value="1"/>
</dbReference>
<dbReference type="GO" id="GO:0016209">
    <property type="term" value="F:antioxidant activity"/>
    <property type="evidence" value="ECO:0007669"/>
    <property type="project" value="InterPro"/>
</dbReference>
<protein>
    <submittedName>
        <fullName evidence="6">TlpA disulfide reductase family protein</fullName>
    </submittedName>
</protein>
<keyword evidence="2" id="KW-0201">Cytochrome c-type biogenesis</keyword>
<reference evidence="6" key="1">
    <citation type="submission" date="2024-05" db="EMBL/GenBank/DDBJ databases">
        <title>Planctomycetes of the genus Singulisphaera possess chitinolytic capabilities.</title>
        <authorList>
            <person name="Ivanova A."/>
        </authorList>
    </citation>
    <scope>NUCLEOTIDE SEQUENCE</scope>
    <source>
        <strain evidence="6">Ch08T</strain>
    </source>
</reference>
<dbReference type="GO" id="GO:0016491">
    <property type="term" value="F:oxidoreductase activity"/>
    <property type="evidence" value="ECO:0007669"/>
    <property type="project" value="InterPro"/>
</dbReference>
<dbReference type="InterPro" id="IPR050553">
    <property type="entry name" value="Thioredoxin_ResA/DsbE_sf"/>
</dbReference>
<dbReference type="InterPro" id="IPR036249">
    <property type="entry name" value="Thioredoxin-like_sf"/>
</dbReference>
<dbReference type="PROSITE" id="PS51352">
    <property type="entry name" value="THIOREDOXIN_2"/>
    <property type="match status" value="1"/>
</dbReference>
<dbReference type="InterPro" id="IPR013766">
    <property type="entry name" value="Thioredoxin_domain"/>
</dbReference>
<evidence type="ECO:0000256" key="3">
    <source>
        <dbReference type="ARBA" id="ARBA00023157"/>
    </source>
</evidence>
<keyword evidence="3" id="KW-1015">Disulfide bond</keyword>
<proteinExistence type="predicted"/>
<keyword evidence="4" id="KW-0676">Redox-active center</keyword>
<evidence type="ECO:0000259" key="5">
    <source>
        <dbReference type="PROSITE" id="PS51352"/>
    </source>
</evidence>
<dbReference type="InterPro" id="IPR000866">
    <property type="entry name" value="AhpC/TSA"/>
</dbReference>
<organism evidence="6">
    <name type="scientific">Singulisphaera sp. Ch08</name>
    <dbReference type="NCBI Taxonomy" id="3120278"/>
    <lineage>
        <taxon>Bacteria</taxon>
        <taxon>Pseudomonadati</taxon>
        <taxon>Planctomycetota</taxon>
        <taxon>Planctomycetia</taxon>
        <taxon>Isosphaerales</taxon>
        <taxon>Isosphaeraceae</taxon>
        <taxon>Singulisphaera</taxon>
    </lineage>
</organism>
<name>A0AAU7CBQ8_9BACT</name>
<dbReference type="RefSeq" id="WP_406695598.1">
    <property type="nucleotide sequence ID" value="NZ_CP155447.1"/>
</dbReference>
<feature type="domain" description="Thioredoxin" evidence="5">
    <location>
        <begin position="250"/>
        <end position="392"/>
    </location>
</feature>
<dbReference type="CDD" id="cd02966">
    <property type="entry name" value="TlpA_like_family"/>
    <property type="match status" value="1"/>
</dbReference>
<dbReference type="GO" id="GO:0030313">
    <property type="term" value="C:cell envelope"/>
    <property type="evidence" value="ECO:0007669"/>
    <property type="project" value="UniProtKB-SubCell"/>
</dbReference>
<evidence type="ECO:0000256" key="2">
    <source>
        <dbReference type="ARBA" id="ARBA00022748"/>
    </source>
</evidence>